<accession>A0AAD1U810</accession>
<name>A0AAD1U810_EUPCR</name>
<dbReference type="Proteomes" id="UP001295684">
    <property type="component" value="Unassembled WGS sequence"/>
</dbReference>
<sequence>MKYKRDKAWGFIIFLISPLEDNKLKIQELAYLLKYRQWRKRCLRVTTFGI</sequence>
<dbReference type="EMBL" id="CAMPGE010005126">
    <property type="protein sequence ID" value="CAI2363972.1"/>
    <property type="molecule type" value="Genomic_DNA"/>
</dbReference>
<reference evidence="1" key="1">
    <citation type="submission" date="2023-07" db="EMBL/GenBank/DDBJ databases">
        <authorList>
            <consortium name="AG Swart"/>
            <person name="Singh M."/>
            <person name="Singh A."/>
            <person name="Seah K."/>
            <person name="Emmerich C."/>
        </authorList>
    </citation>
    <scope>NUCLEOTIDE SEQUENCE</scope>
    <source>
        <strain evidence="1">DP1</strain>
    </source>
</reference>
<organism evidence="1 2">
    <name type="scientific">Euplotes crassus</name>
    <dbReference type="NCBI Taxonomy" id="5936"/>
    <lineage>
        <taxon>Eukaryota</taxon>
        <taxon>Sar</taxon>
        <taxon>Alveolata</taxon>
        <taxon>Ciliophora</taxon>
        <taxon>Intramacronucleata</taxon>
        <taxon>Spirotrichea</taxon>
        <taxon>Hypotrichia</taxon>
        <taxon>Euplotida</taxon>
        <taxon>Euplotidae</taxon>
        <taxon>Moneuplotes</taxon>
    </lineage>
</organism>
<evidence type="ECO:0000313" key="1">
    <source>
        <dbReference type="EMBL" id="CAI2363972.1"/>
    </source>
</evidence>
<proteinExistence type="predicted"/>
<keyword evidence="2" id="KW-1185">Reference proteome</keyword>
<evidence type="ECO:0000313" key="2">
    <source>
        <dbReference type="Proteomes" id="UP001295684"/>
    </source>
</evidence>
<dbReference type="AlphaFoldDB" id="A0AAD1U810"/>
<comment type="caution">
    <text evidence="1">The sequence shown here is derived from an EMBL/GenBank/DDBJ whole genome shotgun (WGS) entry which is preliminary data.</text>
</comment>
<protein>
    <submittedName>
        <fullName evidence="1">Uncharacterized protein</fullName>
    </submittedName>
</protein>
<gene>
    <name evidence="1" type="ORF">ECRASSUSDP1_LOCUS5312</name>
</gene>